<dbReference type="EMBL" id="JAELUQ010000018">
    <property type="protein sequence ID" value="KAG7402578.1"/>
    <property type="molecule type" value="Genomic_DNA"/>
</dbReference>
<organism evidence="1 2">
    <name type="scientific">Fusarium oxysporum f. sp. rapae</name>
    <dbReference type="NCBI Taxonomy" id="485398"/>
    <lineage>
        <taxon>Eukaryota</taxon>
        <taxon>Fungi</taxon>
        <taxon>Dikarya</taxon>
        <taxon>Ascomycota</taxon>
        <taxon>Pezizomycotina</taxon>
        <taxon>Sordariomycetes</taxon>
        <taxon>Hypocreomycetidae</taxon>
        <taxon>Hypocreales</taxon>
        <taxon>Nectriaceae</taxon>
        <taxon>Fusarium</taxon>
        <taxon>Fusarium oxysporum species complex</taxon>
    </lineage>
</organism>
<evidence type="ECO:0008006" key="3">
    <source>
        <dbReference type="Google" id="ProtNLM"/>
    </source>
</evidence>
<dbReference type="Proteomes" id="UP000694050">
    <property type="component" value="Unassembled WGS sequence"/>
</dbReference>
<name>A0A8J5NFB2_FUSOX</name>
<proteinExistence type="predicted"/>
<sequence>MTSYPLNCPCCSLRLESREQAIQHFKVIKNQYDKVLELILNDYDSGSHDNDSGSHENACSVCTYTATKPYLVERHFWSHFKGRRCCDCGKEFTSGSLYISHKCKDNKPDAKLKFKRKEQVRELGLKPENMLKSSCPEVVVAAGVEQQVSVRVERDSAAHENYAMQSIWQEMMTQSEKDSEWQYNNLNET</sequence>
<gene>
    <name evidence="1" type="ORF">Forpe1208_v017134</name>
</gene>
<evidence type="ECO:0000313" key="1">
    <source>
        <dbReference type="EMBL" id="KAG7402578.1"/>
    </source>
</evidence>
<evidence type="ECO:0000313" key="2">
    <source>
        <dbReference type="Proteomes" id="UP000694050"/>
    </source>
</evidence>
<reference evidence="1" key="1">
    <citation type="submission" date="2021-04" db="EMBL/GenBank/DDBJ databases">
        <title>First draft genome resource for Brassicaceae pathogens Fusarium oxysporum f. sp. raphani and Fusarium oxysporum f. sp. rapae.</title>
        <authorList>
            <person name="Asai S."/>
        </authorList>
    </citation>
    <scope>NUCLEOTIDE SEQUENCE</scope>
    <source>
        <strain evidence="1">Tf1208</strain>
    </source>
</reference>
<comment type="caution">
    <text evidence="1">The sequence shown here is derived from an EMBL/GenBank/DDBJ whole genome shotgun (WGS) entry which is preliminary data.</text>
</comment>
<accession>A0A8J5NFB2</accession>
<dbReference type="AlphaFoldDB" id="A0A8J5NFB2"/>
<protein>
    <recommendedName>
        <fullName evidence="3">C2H2-type domain-containing protein</fullName>
    </recommendedName>
</protein>